<sequence>MNKRFQEAVWLSVRCVPLLALLGVVQWMIMKWYAQMPDLLMQAMQSAGTVLPWPTVTIDARQLLAVIPQDSGYEAMLALYWIARAASPALLPRAFVTLMLLLLTLPWMHTGLPLLFPGALITVELFTLYLSRWPARRPDARAMARA</sequence>
<reference evidence="2 3" key="1">
    <citation type="submission" date="2015-09" db="EMBL/GenBank/DDBJ databases">
        <title>Draft genome sequence of Kouleothrix aurantiaca JCM 19913.</title>
        <authorList>
            <person name="Hemp J."/>
        </authorList>
    </citation>
    <scope>NUCLEOTIDE SEQUENCE [LARGE SCALE GENOMIC DNA]</scope>
    <source>
        <strain evidence="2 3">COM-B</strain>
    </source>
</reference>
<proteinExistence type="predicted"/>
<keyword evidence="1" id="KW-1133">Transmembrane helix</keyword>
<name>A0A0P9D3L7_9CHLR</name>
<dbReference type="AlphaFoldDB" id="A0A0P9D3L7"/>
<protein>
    <submittedName>
        <fullName evidence="2">Uncharacterized protein</fullName>
    </submittedName>
</protein>
<evidence type="ECO:0000313" key="2">
    <source>
        <dbReference type="EMBL" id="KPV53679.1"/>
    </source>
</evidence>
<gene>
    <name evidence="2" type="ORF">SE17_08220</name>
</gene>
<keyword evidence="1" id="KW-0812">Transmembrane</keyword>
<feature type="transmembrane region" description="Helical" evidence="1">
    <location>
        <begin position="16"/>
        <end position="34"/>
    </location>
</feature>
<dbReference type="EMBL" id="LJCR01000203">
    <property type="protein sequence ID" value="KPV53679.1"/>
    <property type="molecule type" value="Genomic_DNA"/>
</dbReference>
<comment type="caution">
    <text evidence="2">The sequence shown here is derived from an EMBL/GenBank/DDBJ whole genome shotgun (WGS) entry which is preliminary data.</text>
</comment>
<keyword evidence="1" id="KW-0472">Membrane</keyword>
<evidence type="ECO:0000313" key="3">
    <source>
        <dbReference type="Proteomes" id="UP000050509"/>
    </source>
</evidence>
<feature type="transmembrane region" description="Helical" evidence="1">
    <location>
        <begin position="114"/>
        <end position="131"/>
    </location>
</feature>
<accession>A0A0P9D3L7</accession>
<organism evidence="2 3">
    <name type="scientific">Kouleothrix aurantiaca</name>
    <dbReference type="NCBI Taxonomy" id="186479"/>
    <lineage>
        <taxon>Bacteria</taxon>
        <taxon>Bacillati</taxon>
        <taxon>Chloroflexota</taxon>
        <taxon>Chloroflexia</taxon>
        <taxon>Chloroflexales</taxon>
        <taxon>Roseiflexineae</taxon>
        <taxon>Roseiflexaceae</taxon>
        <taxon>Kouleothrix</taxon>
    </lineage>
</organism>
<dbReference type="Proteomes" id="UP000050509">
    <property type="component" value="Unassembled WGS sequence"/>
</dbReference>
<evidence type="ECO:0000256" key="1">
    <source>
        <dbReference type="SAM" id="Phobius"/>
    </source>
</evidence>
<keyword evidence="3" id="KW-1185">Reference proteome</keyword>